<reference evidence="1" key="1">
    <citation type="submission" date="2023-10" db="EMBL/GenBank/DDBJ databases">
        <title>The genome sequence of Streptomyces violaceoruber CGMCC 4.1801.</title>
        <authorList>
            <person name="Mo P."/>
        </authorList>
    </citation>
    <scope>NUCLEOTIDE SEQUENCE</scope>
    <source>
        <strain evidence="1">CGMCC 4.1801</strain>
    </source>
</reference>
<organism evidence="1 2">
    <name type="scientific">Streptomyces violaceoruber</name>
    <dbReference type="NCBI Taxonomy" id="1935"/>
    <lineage>
        <taxon>Bacteria</taxon>
        <taxon>Bacillati</taxon>
        <taxon>Actinomycetota</taxon>
        <taxon>Actinomycetes</taxon>
        <taxon>Kitasatosporales</taxon>
        <taxon>Streptomycetaceae</taxon>
        <taxon>Streptomyces</taxon>
        <taxon>Streptomyces violaceoruber group</taxon>
    </lineage>
</organism>
<sequence>MTENRAGRGTFGNRGAREYAAPGDQRDQHVPAGACGAVFDRPAALRDARSQVPCTRPKGHTGTHENDRGMSWGARTTTTPTRRTTPNRSTPMNVTQLRARMRQLEATHINPTPTRSGAPTAVSRPVNGPLAQARRAVTLARKVPYGGFLPSQADRGLRDLANAASELLRLADTKWGSGGPSCRQTRVYLANRVASLRSVWAVPSTTPPAFRHEDVQEMASAVSDLLEALESQHRVDSLARTRLTESVTAGPDPVPALHPWG</sequence>
<gene>
    <name evidence="1" type="ORF">R2E43_20935</name>
</gene>
<keyword evidence="2" id="KW-1185">Reference proteome</keyword>
<protein>
    <submittedName>
        <fullName evidence="1">Uncharacterized protein</fullName>
    </submittedName>
</protein>
<name>A0ACD4WQL5_STRVN</name>
<accession>A0ACD4WQL5</accession>
<dbReference type="EMBL" id="CP137734">
    <property type="protein sequence ID" value="WOY99785.1"/>
    <property type="molecule type" value="Genomic_DNA"/>
</dbReference>
<evidence type="ECO:0000313" key="1">
    <source>
        <dbReference type="EMBL" id="WOY99785.1"/>
    </source>
</evidence>
<dbReference type="Proteomes" id="UP001303608">
    <property type="component" value="Chromosome"/>
</dbReference>
<proteinExistence type="predicted"/>
<evidence type="ECO:0000313" key="2">
    <source>
        <dbReference type="Proteomes" id="UP001303608"/>
    </source>
</evidence>